<feature type="domain" description="PASTA" evidence="14">
    <location>
        <begin position="587"/>
        <end position="652"/>
    </location>
</feature>
<feature type="compositionally biased region" description="Acidic residues" evidence="11">
    <location>
        <begin position="547"/>
        <end position="556"/>
    </location>
</feature>
<dbReference type="Gene3D" id="3.30.10.20">
    <property type="match status" value="4"/>
</dbReference>
<dbReference type="PANTHER" id="PTHR43289">
    <property type="entry name" value="MITOGEN-ACTIVATED PROTEIN KINASE KINASE KINASE 20-RELATED"/>
    <property type="match status" value="1"/>
</dbReference>
<dbReference type="PROSITE" id="PS50011">
    <property type="entry name" value="PROTEIN_KINASE_DOM"/>
    <property type="match status" value="1"/>
</dbReference>
<keyword evidence="3" id="KW-0808">Transferase</keyword>
<dbReference type="RefSeq" id="WP_376982714.1">
    <property type="nucleotide sequence ID" value="NZ_JBHLSV010000027.1"/>
</dbReference>
<feature type="compositionally biased region" description="Gly residues" evidence="11">
    <location>
        <begin position="701"/>
        <end position="715"/>
    </location>
</feature>
<dbReference type="Gene3D" id="3.30.200.20">
    <property type="entry name" value="Phosphorylase Kinase, domain 1"/>
    <property type="match status" value="1"/>
</dbReference>
<protein>
    <recommendedName>
        <fullName evidence="1">non-specific serine/threonine protein kinase</fullName>
        <ecNumber evidence="1">2.7.11.1</ecNumber>
    </recommendedName>
</protein>
<organism evidence="15 16">
    <name type="scientific">Brachybacterium hainanense</name>
    <dbReference type="NCBI Taxonomy" id="1541174"/>
    <lineage>
        <taxon>Bacteria</taxon>
        <taxon>Bacillati</taxon>
        <taxon>Actinomycetota</taxon>
        <taxon>Actinomycetes</taxon>
        <taxon>Micrococcales</taxon>
        <taxon>Dermabacteraceae</taxon>
        <taxon>Brachybacterium</taxon>
    </lineage>
</organism>
<keyword evidence="7 10" id="KW-0067">ATP-binding</keyword>
<feature type="domain" description="PASTA" evidence="14">
    <location>
        <begin position="381"/>
        <end position="447"/>
    </location>
</feature>
<evidence type="ECO:0000256" key="11">
    <source>
        <dbReference type="SAM" id="MobiDB-lite"/>
    </source>
</evidence>
<comment type="catalytic activity">
    <reaction evidence="9">
        <text>L-seryl-[protein] + ATP = O-phospho-L-seryl-[protein] + ADP + H(+)</text>
        <dbReference type="Rhea" id="RHEA:17989"/>
        <dbReference type="Rhea" id="RHEA-COMP:9863"/>
        <dbReference type="Rhea" id="RHEA-COMP:11604"/>
        <dbReference type="ChEBI" id="CHEBI:15378"/>
        <dbReference type="ChEBI" id="CHEBI:29999"/>
        <dbReference type="ChEBI" id="CHEBI:30616"/>
        <dbReference type="ChEBI" id="CHEBI:83421"/>
        <dbReference type="ChEBI" id="CHEBI:456216"/>
        <dbReference type="EC" id="2.7.11.1"/>
    </reaction>
</comment>
<dbReference type="InterPro" id="IPR008271">
    <property type="entry name" value="Ser/Thr_kinase_AS"/>
</dbReference>
<feature type="transmembrane region" description="Helical" evidence="12">
    <location>
        <begin position="353"/>
        <end position="374"/>
    </location>
</feature>
<proteinExistence type="predicted"/>
<dbReference type="Proteomes" id="UP001589793">
    <property type="component" value="Unassembled WGS sequence"/>
</dbReference>
<reference evidence="15 16" key="1">
    <citation type="submission" date="2024-09" db="EMBL/GenBank/DDBJ databases">
        <authorList>
            <person name="Sun Q."/>
            <person name="Mori K."/>
        </authorList>
    </citation>
    <scope>NUCLEOTIDE SEQUENCE [LARGE SCALE GENOMIC DNA]</scope>
    <source>
        <strain evidence="15 16">CICC 10874</strain>
    </source>
</reference>
<evidence type="ECO:0000313" key="15">
    <source>
        <dbReference type="EMBL" id="MFC0675684.1"/>
    </source>
</evidence>
<feature type="compositionally biased region" description="Low complexity" evidence="11">
    <location>
        <begin position="654"/>
        <end position="675"/>
    </location>
</feature>
<evidence type="ECO:0000259" key="13">
    <source>
        <dbReference type="PROSITE" id="PS50011"/>
    </source>
</evidence>
<keyword evidence="5 10" id="KW-0547">Nucleotide-binding</keyword>
<feature type="compositionally biased region" description="Polar residues" evidence="11">
    <location>
        <begin position="561"/>
        <end position="570"/>
    </location>
</feature>
<comment type="caution">
    <text evidence="15">The sequence shown here is derived from an EMBL/GenBank/DDBJ whole genome shotgun (WGS) entry which is preliminary data.</text>
</comment>
<evidence type="ECO:0000256" key="2">
    <source>
        <dbReference type="ARBA" id="ARBA00022527"/>
    </source>
</evidence>
<feature type="domain" description="PASTA" evidence="14">
    <location>
        <begin position="448"/>
        <end position="517"/>
    </location>
</feature>
<dbReference type="PROSITE" id="PS00107">
    <property type="entry name" value="PROTEIN_KINASE_ATP"/>
    <property type="match status" value="1"/>
</dbReference>
<dbReference type="InterPro" id="IPR017441">
    <property type="entry name" value="Protein_kinase_ATP_BS"/>
</dbReference>
<keyword evidence="4" id="KW-0677">Repeat</keyword>
<evidence type="ECO:0000313" key="16">
    <source>
        <dbReference type="Proteomes" id="UP001589793"/>
    </source>
</evidence>
<keyword evidence="12" id="KW-0472">Membrane</keyword>
<dbReference type="SMART" id="SM00220">
    <property type="entry name" value="S_TKc"/>
    <property type="match status" value="1"/>
</dbReference>
<evidence type="ECO:0000256" key="6">
    <source>
        <dbReference type="ARBA" id="ARBA00022777"/>
    </source>
</evidence>
<evidence type="ECO:0000256" key="12">
    <source>
        <dbReference type="SAM" id="Phobius"/>
    </source>
</evidence>
<evidence type="ECO:0000256" key="3">
    <source>
        <dbReference type="ARBA" id="ARBA00022679"/>
    </source>
</evidence>
<evidence type="ECO:0000256" key="9">
    <source>
        <dbReference type="ARBA" id="ARBA00048679"/>
    </source>
</evidence>
<comment type="catalytic activity">
    <reaction evidence="8">
        <text>L-threonyl-[protein] + ATP = O-phospho-L-threonyl-[protein] + ADP + H(+)</text>
        <dbReference type="Rhea" id="RHEA:46608"/>
        <dbReference type="Rhea" id="RHEA-COMP:11060"/>
        <dbReference type="Rhea" id="RHEA-COMP:11605"/>
        <dbReference type="ChEBI" id="CHEBI:15378"/>
        <dbReference type="ChEBI" id="CHEBI:30013"/>
        <dbReference type="ChEBI" id="CHEBI:30616"/>
        <dbReference type="ChEBI" id="CHEBI:61977"/>
        <dbReference type="ChEBI" id="CHEBI:456216"/>
        <dbReference type="EC" id="2.7.11.1"/>
    </reaction>
</comment>
<dbReference type="CDD" id="cd14014">
    <property type="entry name" value="STKc_PknB_like"/>
    <property type="match status" value="1"/>
</dbReference>
<dbReference type="EMBL" id="JBHLSV010000027">
    <property type="protein sequence ID" value="MFC0675684.1"/>
    <property type="molecule type" value="Genomic_DNA"/>
</dbReference>
<dbReference type="GO" id="GO:0016301">
    <property type="term" value="F:kinase activity"/>
    <property type="evidence" value="ECO:0007669"/>
    <property type="project" value="UniProtKB-KW"/>
</dbReference>
<dbReference type="Pfam" id="PF00069">
    <property type="entry name" value="Pkinase"/>
    <property type="match status" value="1"/>
</dbReference>
<keyword evidence="12" id="KW-1133">Transmembrane helix</keyword>
<accession>A0ABV6RGI6</accession>
<dbReference type="Pfam" id="PF03793">
    <property type="entry name" value="PASTA"/>
    <property type="match status" value="4"/>
</dbReference>
<dbReference type="InterPro" id="IPR000719">
    <property type="entry name" value="Prot_kinase_dom"/>
</dbReference>
<feature type="region of interest" description="Disordered" evidence="11">
    <location>
        <begin position="609"/>
        <end position="722"/>
    </location>
</feature>
<keyword evidence="16" id="KW-1185">Reference proteome</keyword>
<dbReference type="SMART" id="SM00740">
    <property type="entry name" value="PASTA"/>
    <property type="match status" value="4"/>
</dbReference>
<sequence length="722" mass="75500">MNSDKLVLAGRYRVGRLLGHGGMAEVYLAEDTRLHRTVAVKILRSDLARDATFQERFRREAQSAGGLNHPSIVSVYDTGEEITRDAAGNETAIPYIVMEYVEGRTLREFIDPEHPMDAPQAVRITTALLSALEFSHEAGIVHRDIKPGNVMITPTGAVKVMDFGIARAVADAASAMTQTQAVMGTAQYLSPEQARGQLVDNRTDVYSAACVLYEMLTGRPPFTGDSPVSIAYQHVRETPQAPSVFNPAITPQMDAVLLTALAKDREERYPTASAFASDLQAVISGRATRLVTGPTAVLGGTADDAEATTVLSAADLPTEALSATSTGSHALQGAGATGAVAPVDEEEKHRRPVWLFVLVAVAVLAVVGVLLAYFQPWKSPEPDMVAVPTVVGKTEDQARSLLTEEGLTPKFEPQASSEVSSGTVIGSDPEAGTEVAAGSTVVVAVSSGPADITVPDLSGMDRAQAEEALEKAGLKPSFQGAEDATRETIEVEKDIVIRSDPGTGVAKKEGDTVQFWVASGKAPVPDVSALNRDAAEELLKSWGFEPDFVDQEDPESEPGTVLSQQPTASSPADIGSTVTVRVAAPRGPVEVPNVAGDTLENAQARLSEAGFGASKVQEEASDTVAKGRVIRTDPPARESVEYGSDVTIVVSTGPAAPTTPAPTKTPTEKPSTTPTTPDPTDPTTPEQPTDEETTTAPAGNNGNGQGGGNNGGRGGNAVTTGR</sequence>
<feature type="compositionally biased region" description="Basic and acidic residues" evidence="11">
    <location>
        <begin position="630"/>
        <end position="640"/>
    </location>
</feature>
<gene>
    <name evidence="15" type="primary">pknB</name>
    <name evidence="15" type="ORF">ACFFF6_17180</name>
</gene>
<dbReference type="PANTHER" id="PTHR43289:SF6">
    <property type="entry name" value="SERINE_THREONINE-PROTEIN KINASE NEKL-3"/>
    <property type="match status" value="1"/>
</dbReference>
<name>A0ABV6RGI6_9MICO</name>
<evidence type="ECO:0000259" key="14">
    <source>
        <dbReference type="PROSITE" id="PS51178"/>
    </source>
</evidence>
<evidence type="ECO:0000256" key="8">
    <source>
        <dbReference type="ARBA" id="ARBA00047899"/>
    </source>
</evidence>
<feature type="domain" description="Protein kinase" evidence="13">
    <location>
        <begin position="12"/>
        <end position="283"/>
    </location>
</feature>
<dbReference type="CDD" id="cd06577">
    <property type="entry name" value="PASTA_pknB"/>
    <property type="match status" value="4"/>
</dbReference>
<dbReference type="PROSITE" id="PS00108">
    <property type="entry name" value="PROTEIN_KINASE_ST"/>
    <property type="match status" value="1"/>
</dbReference>
<dbReference type="InterPro" id="IPR005543">
    <property type="entry name" value="PASTA_dom"/>
</dbReference>
<dbReference type="EC" id="2.7.11.1" evidence="1"/>
<evidence type="ECO:0000256" key="1">
    <source>
        <dbReference type="ARBA" id="ARBA00012513"/>
    </source>
</evidence>
<evidence type="ECO:0000256" key="10">
    <source>
        <dbReference type="PROSITE-ProRule" id="PRU10141"/>
    </source>
</evidence>
<dbReference type="NCBIfam" id="NF033483">
    <property type="entry name" value="PknB_PASTA_kin"/>
    <property type="match status" value="1"/>
</dbReference>
<dbReference type="InterPro" id="IPR011009">
    <property type="entry name" value="Kinase-like_dom_sf"/>
</dbReference>
<feature type="region of interest" description="Disordered" evidence="11">
    <location>
        <begin position="547"/>
        <end position="583"/>
    </location>
</feature>
<keyword evidence="6 15" id="KW-0418">Kinase</keyword>
<evidence type="ECO:0000256" key="4">
    <source>
        <dbReference type="ARBA" id="ARBA00022737"/>
    </source>
</evidence>
<dbReference type="PROSITE" id="PS51178">
    <property type="entry name" value="PASTA"/>
    <property type="match status" value="4"/>
</dbReference>
<dbReference type="SUPFAM" id="SSF56112">
    <property type="entry name" value="Protein kinase-like (PK-like)"/>
    <property type="match status" value="1"/>
</dbReference>
<dbReference type="Gene3D" id="1.10.510.10">
    <property type="entry name" value="Transferase(Phosphotransferase) domain 1"/>
    <property type="match status" value="1"/>
</dbReference>
<evidence type="ECO:0000256" key="7">
    <source>
        <dbReference type="ARBA" id="ARBA00022840"/>
    </source>
</evidence>
<feature type="binding site" evidence="10">
    <location>
        <position position="41"/>
    </location>
    <ligand>
        <name>ATP</name>
        <dbReference type="ChEBI" id="CHEBI:30616"/>
    </ligand>
</feature>
<keyword evidence="12" id="KW-0812">Transmembrane</keyword>
<feature type="domain" description="PASTA" evidence="14">
    <location>
        <begin position="518"/>
        <end position="584"/>
    </location>
</feature>
<evidence type="ECO:0000256" key="5">
    <source>
        <dbReference type="ARBA" id="ARBA00022741"/>
    </source>
</evidence>
<keyword evidence="2" id="KW-0723">Serine/threonine-protein kinase</keyword>